<dbReference type="InterPro" id="IPR057727">
    <property type="entry name" value="WCX_dom"/>
</dbReference>
<organism evidence="2 3">
    <name type="scientific">Candidatus Desulfatibia vada</name>
    <dbReference type="NCBI Taxonomy" id="2841696"/>
    <lineage>
        <taxon>Bacteria</taxon>
        <taxon>Pseudomonadati</taxon>
        <taxon>Thermodesulfobacteriota</taxon>
        <taxon>Desulfobacteria</taxon>
        <taxon>Desulfobacterales</taxon>
        <taxon>Desulfobacterales incertae sedis</taxon>
        <taxon>Candidatus Desulfatibia</taxon>
    </lineage>
</organism>
<name>A0A8J6TK82_9BACT</name>
<accession>A0A8J6TK82</accession>
<dbReference type="AlphaFoldDB" id="A0A8J6TK82"/>
<dbReference type="EMBL" id="JACNIG010000180">
    <property type="protein sequence ID" value="MBC8431809.1"/>
    <property type="molecule type" value="Genomic_DNA"/>
</dbReference>
<dbReference type="Pfam" id="PF25583">
    <property type="entry name" value="WCX"/>
    <property type="match status" value="1"/>
</dbReference>
<feature type="non-terminal residue" evidence="2">
    <location>
        <position position="41"/>
    </location>
</feature>
<evidence type="ECO:0000313" key="3">
    <source>
        <dbReference type="Proteomes" id="UP000605201"/>
    </source>
</evidence>
<reference evidence="2 3" key="1">
    <citation type="submission" date="2020-08" db="EMBL/GenBank/DDBJ databases">
        <title>Bridging the membrane lipid divide: bacteria of the FCB group superphylum have the potential to synthesize archaeal ether lipids.</title>
        <authorList>
            <person name="Villanueva L."/>
            <person name="Von Meijenfeldt F.A.B."/>
            <person name="Westbye A.B."/>
            <person name="Yadav S."/>
            <person name="Hopmans E.C."/>
            <person name="Dutilh B.E."/>
            <person name="Sinninghe Damste J.S."/>
        </authorList>
    </citation>
    <scope>NUCLEOTIDE SEQUENCE [LARGE SCALE GENOMIC DNA]</scope>
    <source>
        <strain evidence="2">NIOZ-UU17</strain>
    </source>
</reference>
<gene>
    <name evidence="2" type="ORF">H8D96_07795</name>
</gene>
<protein>
    <submittedName>
        <fullName evidence="2">WYL domain-containing protein</fullName>
    </submittedName>
</protein>
<evidence type="ECO:0000259" key="1">
    <source>
        <dbReference type="Pfam" id="PF25583"/>
    </source>
</evidence>
<feature type="domain" description="WCX" evidence="1">
    <location>
        <begin position="4"/>
        <end position="40"/>
    </location>
</feature>
<sequence length="41" mass="4677">MISQVAGLDEIKQWIMSLGPEAYVEEPKKLRDMVKADLKKS</sequence>
<dbReference type="Proteomes" id="UP000605201">
    <property type="component" value="Unassembled WGS sequence"/>
</dbReference>
<evidence type="ECO:0000313" key="2">
    <source>
        <dbReference type="EMBL" id="MBC8431809.1"/>
    </source>
</evidence>
<proteinExistence type="predicted"/>
<comment type="caution">
    <text evidence="2">The sequence shown here is derived from an EMBL/GenBank/DDBJ whole genome shotgun (WGS) entry which is preliminary data.</text>
</comment>